<sequence>MFSMPPANGSKPAAPAAAGAADVVKDTTDRAFMADVIEASRDVPVIVDFWAPWCGPCKQLGPIIEKVVRAAKGAVRLVKIDTDANPMIASQLRVQSIPAVYAFFQGRPVDGFMGAVPESQVKAFVDKLVALAKQAGVGGGADEMLEEAFAQAKEMLEAGDLQGALDLYSQILQAEPENAQAYAGIIRCLIAAGDLENAKQMLAQAPEAIAKDKELANVRAALDVAEQASNAGPIPELMEKVAHDADDHASRFDLAMALFAAGKREAAVDELLEIFKRDRTWNDDGARKQLVKFFEAFGQTDPLTVKTRRRLSTMMFS</sequence>
<name>A0ABS1F9I6_9PROT</name>
<dbReference type="EMBL" id="JAENHM010000059">
    <property type="protein sequence ID" value="MBK1839912.1"/>
    <property type="molecule type" value="Genomic_DNA"/>
</dbReference>
<keyword evidence="7" id="KW-1185">Reference proteome</keyword>
<dbReference type="InterPro" id="IPR013766">
    <property type="entry name" value="Thioredoxin_domain"/>
</dbReference>
<protein>
    <submittedName>
        <fullName evidence="6">Co-chaperone YbbN</fullName>
    </submittedName>
</protein>
<dbReference type="PROSITE" id="PS51352">
    <property type="entry name" value="THIOREDOXIN_2"/>
    <property type="match status" value="1"/>
</dbReference>
<keyword evidence="1" id="KW-0813">Transport</keyword>
<dbReference type="InterPro" id="IPR011990">
    <property type="entry name" value="TPR-like_helical_dom_sf"/>
</dbReference>
<dbReference type="PROSITE" id="PS00194">
    <property type="entry name" value="THIOREDOXIN_1"/>
    <property type="match status" value="1"/>
</dbReference>
<organism evidence="6 7">
    <name type="scientific">Azospirillum endophyticum</name>
    <dbReference type="NCBI Taxonomy" id="2800326"/>
    <lineage>
        <taxon>Bacteria</taxon>
        <taxon>Pseudomonadati</taxon>
        <taxon>Pseudomonadota</taxon>
        <taxon>Alphaproteobacteria</taxon>
        <taxon>Rhodospirillales</taxon>
        <taxon>Azospirillaceae</taxon>
        <taxon>Azospirillum</taxon>
    </lineage>
</organism>
<accession>A0ABS1F9I6</accession>
<dbReference type="RefSeq" id="WP_200196126.1">
    <property type="nucleotide sequence ID" value="NZ_JAENHM010000059.1"/>
</dbReference>
<feature type="domain" description="Thioredoxin" evidence="5">
    <location>
        <begin position="1"/>
        <end position="130"/>
    </location>
</feature>
<dbReference type="SUPFAM" id="SSF48452">
    <property type="entry name" value="TPR-like"/>
    <property type="match status" value="1"/>
</dbReference>
<evidence type="ECO:0000256" key="2">
    <source>
        <dbReference type="ARBA" id="ARBA00022982"/>
    </source>
</evidence>
<dbReference type="PANTHER" id="PTHR45663">
    <property type="entry name" value="GEO12009P1"/>
    <property type="match status" value="1"/>
</dbReference>
<dbReference type="SUPFAM" id="SSF52833">
    <property type="entry name" value="Thioredoxin-like"/>
    <property type="match status" value="1"/>
</dbReference>
<evidence type="ECO:0000256" key="4">
    <source>
        <dbReference type="ARBA" id="ARBA00023284"/>
    </source>
</evidence>
<evidence type="ECO:0000313" key="6">
    <source>
        <dbReference type="EMBL" id="MBK1839912.1"/>
    </source>
</evidence>
<keyword evidence="2" id="KW-0249">Electron transport</keyword>
<keyword evidence="4" id="KW-0676">Redox-active center</keyword>
<dbReference type="InterPro" id="IPR017937">
    <property type="entry name" value="Thioredoxin_CS"/>
</dbReference>
<dbReference type="Gene3D" id="1.25.40.10">
    <property type="entry name" value="Tetratricopeptide repeat domain"/>
    <property type="match status" value="2"/>
</dbReference>
<evidence type="ECO:0000259" key="5">
    <source>
        <dbReference type="PROSITE" id="PS51352"/>
    </source>
</evidence>
<reference evidence="7" key="1">
    <citation type="submission" date="2021-01" db="EMBL/GenBank/DDBJ databases">
        <title>Genome public.</title>
        <authorList>
            <person name="Liu C."/>
            <person name="Sun Q."/>
        </authorList>
    </citation>
    <scope>NUCLEOTIDE SEQUENCE [LARGE SCALE GENOMIC DNA]</scope>
    <source>
        <strain evidence="7">YIM B02556</strain>
    </source>
</reference>
<evidence type="ECO:0000313" key="7">
    <source>
        <dbReference type="Proteomes" id="UP000652760"/>
    </source>
</evidence>
<evidence type="ECO:0000256" key="3">
    <source>
        <dbReference type="ARBA" id="ARBA00023157"/>
    </source>
</evidence>
<comment type="caution">
    <text evidence="6">The sequence shown here is derived from an EMBL/GenBank/DDBJ whole genome shotgun (WGS) entry which is preliminary data.</text>
</comment>
<evidence type="ECO:0000256" key="1">
    <source>
        <dbReference type="ARBA" id="ARBA00022448"/>
    </source>
</evidence>
<dbReference type="Pfam" id="PF00085">
    <property type="entry name" value="Thioredoxin"/>
    <property type="match status" value="1"/>
</dbReference>
<proteinExistence type="predicted"/>
<dbReference type="Pfam" id="PF14561">
    <property type="entry name" value="TPR_20"/>
    <property type="match status" value="1"/>
</dbReference>
<dbReference type="InterPro" id="IPR036249">
    <property type="entry name" value="Thioredoxin-like_sf"/>
</dbReference>
<keyword evidence="3" id="KW-1015">Disulfide bond</keyword>
<dbReference type="PANTHER" id="PTHR45663:SF11">
    <property type="entry name" value="GEO12009P1"/>
    <property type="match status" value="1"/>
</dbReference>
<dbReference type="Proteomes" id="UP000652760">
    <property type="component" value="Unassembled WGS sequence"/>
</dbReference>
<dbReference type="Pfam" id="PF14559">
    <property type="entry name" value="TPR_19"/>
    <property type="match status" value="1"/>
</dbReference>
<dbReference type="CDD" id="cd02956">
    <property type="entry name" value="ybbN"/>
    <property type="match status" value="1"/>
</dbReference>
<gene>
    <name evidence="6" type="ORF">JHL17_21120</name>
</gene>
<dbReference type="Gene3D" id="3.40.30.10">
    <property type="entry name" value="Glutaredoxin"/>
    <property type="match status" value="1"/>
</dbReference>